<keyword evidence="2" id="KW-1185">Reference proteome</keyword>
<evidence type="ECO:0000313" key="1">
    <source>
        <dbReference type="EMBL" id="TKA61302.1"/>
    </source>
</evidence>
<dbReference type="Proteomes" id="UP000308768">
    <property type="component" value="Unassembled WGS sequence"/>
</dbReference>
<sequence>MSGGGRHGFEEPFTPRGCRYRWYTTEEICMILDRFDGVVFIGDDMLRHIYAAFNILLRENVALGGLEQWKMTDIERDSCRCDHQFVKAECSGFLVSSSEEITKHDSEGGHRSPFYCQRTPHSFLQISGSPAPETLHTTLADLLAKDHDSYKPVPMVHSIGLSTALEWLSAAKSMDEWLAIADKSLRNTPFLWVGPAAAGHLKPPAQIVGQGSRGLEVLGMYNMTLQAASWDGSHYGEKVALVQAMMIINWLSRLESS</sequence>
<proteinExistence type="predicted"/>
<gene>
    <name evidence="1" type="ORF">B0A49_09576</name>
</gene>
<comment type="caution">
    <text evidence="1">The sequence shown here is derived from an EMBL/GenBank/DDBJ whole genome shotgun (WGS) entry which is preliminary data.</text>
</comment>
<protein>
    <submittedName>
        <fullName evidence="1">Uncharacterized protein</fullName>
    </submittedName>
</protein>
<name>A0A4U0WEU1_9PEZI</name>
<accession>A0A4U0WEU1</accession>
<dbReference type="STRING" id="331657.A0A4U0WEU1"/>
<dbReference type="AlphaFoldDB" id="A0A4U0WEU1"/>
<reference evidence="1 2" key="1">
    <citation type="submission" date="2017-03" db="EMBL/GenBank/DDBJ databases">
        <title>Genomes of endolithic fungi from Antarctica.</title>
        <authorList>
            <person name="Coleine C."/>
            <person name="Masonjones S."/>
            <person name="Stajich J.E."/>
        </authorList>
    </citation>
    <scope>NUCLEOTIDE SEQUENCE [LARGE SCALE GENOMIC DNA]</scope>
    <source>
        <strain evidence="1 2">CCFEE 5187</strain>
    </source>
</reference>
<organism evidence="1 2">
    <name type="scientific">Cryomyces minteri</name>
    <dbReference type="NCBI Taxonomy" id="331657"/>
    <lineage>
        <taxon>Eukaryota</taxon>
        <taxon>Fungi</taxon>
        <taxon>Dikarya</taxon>
        <taxon>Ascomycota</taxon>
        <taxon>Pezizomycotina</taxon>
        <taxon>Dothideomycetes</taxon>
        <taxon>Dothideomycetes incertae sedis</taxon>
        <taxon>Cryomyces</taxon>
    </lineage>
</organism>
<dbReference type="OrthoDB" id="5373426at2759"/>
<evidence type="ECO:0000313" key="2">
    <source>
        <dbReference type="Proteomes" id="UP000308768"/>
    </source>
</evidence>
<dbReference type="EMBL" id="NAJN01001770">
    <property type="protein sequence ID" value="TKA61302.1"/>
    <property type="molecule type" value="Genomic_DNA"/>
</dbReference>